<protein>
    <submittedName>
        <fullName evidence="3">Anthranilate/aminodeoxychorismate synthase component II</fullName>
        <ecNumber evidence="3">4.1.3.27</ecNumber>
    </submittedName>
</protein>
<dbReference type="PRINTS" id="PR00096">
    <property type="entry name" value="GATASE"/>
</dbReference>
<dbReference type="GO" id="GO:0004049">
    <property type="term" value="F:anthranilate synthase activity"/>
    <property type="evidence" value="ECO:0007669"/>
    <property type="project" value="UniProtKB-EC"/>
</dbReference>
<dbReference type="Pfam" id="PF00117">
    <property type="entry name" value="GATase"/>
    <property type="match status" value="1"/>
</dbReference>
<dbReference type="InterPro" id="IPR017926">
    <property type="entry name" value="GATASE"/>
</dbReference>
<dbReference type="InterPro" id="IPR029062">
    <property type="entry name" value="Class_I_gatase-like"/>
</dbReference>
<accession>A0A2S0VMR9</accession>
<dbReference type="PANTHER" id="PTHR43418:SF4">
    <property type="entry name" value="MULTIFUNCTIONAL TRYPTOPHAN BIOSYNTHESIS PROTEIN"/>
    <property type="match status" value="1"/>
</dbReference>
<evidence type="ECO:0000259" key="2">
    <source>
        <dbReference type="Pfam" id="PF00117"/>
    </source>
</evidence>
<dbReference type="RefSeq" id="WP_108601597.1">
    <property type="nucleotide sequence ID" value="NZ_CP026604.1"/>
</dbReference>
<sequence>MLLLIDNYDSFTFNLAHYFQSLDVEVKVVRNDEWDLATIKRAKAKHIVISPGPCTPNESGVSLDVITELAGDIPILGVCLGHQSIAQVYGAEIVRAPVIMHGKNSVVSHSGHAMFKCIPSNFSVTRYHSLMIQPNTLSRDFTVTATTQDNDQQTIMAIAHQSLPLWGVQYHPESVTSEYGYQLLENFLSL</sequence>
<organism evidence="3 4">
    <name type="scientific">Saccharobesus litoralis</name>
    <dbReference type="NCBI Taxonomy" id="2172099"/>
    <lineage>
        <taxon>Bacteria</taxon>
        <taxon>Pseudomonadati</taxon>
        <taxon>Pseudomonadota</taxon>
        <taxon>Gammaproteobacteria</taxon>
        <taxon>Alteromonadales</taxon>
        <taxon>Alteromonadaceae</taxon>
        <taxon>Saccharobesus</taxon>
    </lineage>
</organism>
<dbReference type="FunFam" id="3.40.50.880:FF:000003">
    <property type="entry name" value="Anthranilate synthase component II"/>
    <property type="match status" value="1"/>
</dbReference>
<dbReference type="PROSITE" id="PS51273">
    <property type="entry name" value="GATASE_TYPE_1"/>
    <property type="match status" value="1"/>
</dbReference>
<proteinExistence type="predicted"/>
<dbReference type="SUPFAM" id="SSF52317">
    <property type="entry name" value="Class I glutamine amidotransferase-like"/>
    <property type="match status" value="1"/>
</dbReference>
<dbReference type="CDD" id="cd01743">
    <property type="entry name" value="GATase1_Anthranilate_Synthase"/>
    <property type="match status" value="1"/>
</dbReference>
<dbReference type="GO" id="GO:0046820">
    <property type="term" value="F:4-amino-4-deoxychorismate synthase activity"/>
    <property type="evidence" value="ECO:0007669"/>
    <property type="project" value="TreeGrafter"/>
</dbReference>
<gene>
    <name evidence="3" type="ORF">C2869_03310</name>
</gene>
<keyword evidence="1" id="KW-0315">Glutamine amidotransferase</keyword>
<dbReference type="NCBIfam" id="TIGR00566">
    <property type="entry name" value="trpG_papA"/>
    <property type="match status" value="1"/>
</dbReference>
<keyword evidence="3" id="KW-0456">Lyase</keyword>
<dbReference type="EC" id="4.1.3.27" evidence="3"/>
<dbReference type="Proteomes" id="UP000244441">
    <property type="component" value="Chromosome"/>
</dbReference>
<evidence type="ECO:0000313" key="4">
    <source>
        <dbReference type="Proteomes" id="UP000244441"/>
    </source>
</evidence>
<dbReference type="Gene3D" id="3.40.50.880">
    <property type="match status" value="1"/>
</dbReference>
<dbReference type="InterPro" id="IPR006221">
    <property type="entry name" value="TrpG/PapA_dom"/>
</dbReference>
<keyword evidence="4" id="KW-1185">Reference proteome</keyword>
<name>A0A2S0VMR9_9ALTE</name>
<dbReference type="EMBL" id="CP026604">
    <property type="protein sequence ID" value="AWB65521.1"/>
    <property type="molecule type" value="Genomic_DNA"/>
</dbReference>
<reference evidence="3 4" key="1">
    <citation type="submission" date="2018-01" db="EMBL/GenBank/DDBJ databases">
        <title>Genome sequence of a Cantenovulum-like bacteria.</title>
        <authorList>
            <person name="Tan W.R."/>
            <person name="Lau N.-S."/>
            <person name="Go F."/>
            <person name="Amirul A.-A.A."/>
        </authorList>
    </citation>
    <scope>NUCLEOTIDE SEQUENCE [LARGE SCALE GENOMIC DNA]</scope>
    <source>
        <strain evidence="3 4">CCB-QB4</strain>
    </source>
</reference>
<dbReference type="GO" id="GO:0046654">
    <property type="term" value="P:tetrahydrofolate biosynthetic process"/>
    <property type="evidence" value="ECO:0007669"/>
    <property type="project" value="TreeGrafter"/>
</dbReference>
<feature type="domain" description="Glutamine amidotransferase" evidence="2">
    <location>
        <begin position="3"/>
        <end position="188"/>
    </location>
</feature>
<dbReference type="AlphaFoldDB" id="A0A2S0VMR9"/>
<dbReference type="PRINTS" id="PR00097">
    <property type="entry name" value="ANTSNTHASEII"/>
</dbReference>
<dbReference type="KEGG" id="cate:C2869_03310"/>
<dbReference type="OrthoDB" id="9786812at2"/>
<dbReference type="InterPro" id="IPR050472">
    <property type="entry name" value="Anth_synth/Amidotransfase"/>
</dbReference>
<dbReference type="PANTHER" id="PTHR43418">
    <property type="entry name" value="MULTIFUNCTIONAL TRYPTOPHAN BIOSYNTHESIS PROTEIN-RELATED"/>
    <property type="match status" value="1"/>
</dbReference>
<dbReference type="GO" id="GO:0005829">
    <property type="term" value="C:cytosol"/>
    <property type="evidence" value="ECO:0007669"/>
    <property type="project" value="TreeGrafter"/>
</dbReference>
<evidence type="ECO:0000256" key="1">
    <source>
        <dbReference type="ARBA" id="ARBA00022962"/>
    </source>
</evidence>
<dbReference type="GO" id="GO:0000162">
    <property type="term" value="P:L-tryptophan biosynthetic process"/>
    <property type="evidence" value="ECO:0007669"/>
    <property type="project" value="TreeGrafter"/>
</dbReference>
<evidence type="ECO:0000313" key="3">
    <source>
        <dbReference type="EMBL" id="AWB65521.1"/>
    </source>
</evidence>